<sequence length="505" mass="56354">MNSHSIFYLVLLWFVSGLVNLAYGAQQLVPLSRSMEATVCPFTTSYPPDFLSPQCKTTPLSKLDPQNQAIWVKLQFERTPRMDELAPPYGLFLFAKAASRVYLNGVFIGQNGQPALDKSEQAGKMDEVLYVPEHLLKAQNTLVLALSAQHSLITLNYPIHYFGIGQFGDPKQYIQSFSSLGLILVGAFLLGALYFLSISFGQQGRRNFKLFSALCLLGAMQLSVEMSRGLFNYDYPWQDIRLLLVSGLSFLFGIVLLVYSSFKVAGSRAWHWIYIGGFSSLTIFAFAPGFDVKTTAGIFIPLLISLLQIGVFWRQSREQSLLVWFGVQCVVAVTICIATVSFHEIIYFVIIALLLAYLFVRQAREYNAQQVQNTLDQTHIAKLEFKLAQNVQENTPTKLELSVAGKTDYVTMTDIVYCKAAGDYVELYMKGGTEKLYSGTLKQLESILPSIFVKTHRSYLVNLNEVVTLDGPNNQHVLSLSGGESVPVSRRLVPSVRATLKESVS</sequence>
<evidence type="ECO:0000259" key="3">
    <source>
        <dbReference type="PROSITE" id="PS50930"/>
    </source>
</evidence>
<feature type="transmembrane region" description="Helical" evidence="2">
    <location>
        <begin position="321"/>
        <end position="340"/>
    </location>
</feature>
<feature type="transmembrane region" description="Helical" evidence="2">
    <location>
        <begin position="296"/>
        <end position="314"/>
    </location>
</feature>
<dbReference type="Gene3D" id="2.40.50.1020">
    <property type="entry name" value="LytTr DNA-binding domain"/>
    <property type="match status" value="1"/>
</dbReference>
<evidence type="ECO:0000313" key="5">
    <source>
        <dbReference type="Proteomes" id="UP000076503"/>
    </source>
</evidence>
<keyword evidence="1" id="KW-0902">Two-component regulatory system</keyword>
<name>A0A167DWR2_9GAMM</name>
<comment type="caution">
    <text evidence="4">The sequence shown here is derived from an EMBL/GenBank/DDBJ whole genome shotgun (WGS) entry which is preliminary data.</text>
</comment>
<gene>
    <name evidence="4" type="ORF">N476_19525</name>
</gene>
<dbReference type="EMBL" id="AUXZ01000081">
    <property type="protein sequence ID" value="KZN49477.1"/>
    <property type="molecule type" value="Genomic_DNA"/>
</dbReference>
<keyword evidence="2" id="KW-1133">Transmembrane helix</keyword>
<feature type="transmembrane region" description="Helical" evidence="2">
    <location>
        <begin position="271"/>
        <end position="290"/>
    </location>
</feature>
<feature type="transmembrane region" description="Helical" evidence="2">
    <location>
        <begin position="177"/>
        <end position="196"/>
    </location>
</feature>
<keyword evidence="2" id="KW-0472">Membrane</keyword>
<evidence type="ECO:0000256" key="2">
    <source>
        <dbReference type="SAM" id="Phobius"/>
    </source>
</evidence>
<dbReference type="PATRIC" id="fig|1365251.3.peg.3216"/>
<dbReference type="GO" id="GO:0000156">
    <property type="term" value="F:phosphorelay response regulator activity"/>
    <property type="evidence" value="ECO:0007669"/>
    <property type="project" value="InterPro"/>
</dbReference>
<dbReference type="InterPro" id="IPR007492">
    <property type="entry name" value="LytTR_DNA-bd_dom"/>
</dbReference>
<dbReference type="SMART" id="SM00850">
    <property type="entry name" value="LytTR"/>
    <property type="match status" value="1"/>
</dbReference>
<keyword evidence="2" id="KW-0812">Transmembrane</keyword>
<accession>A0A167DWR2</accession>
<protein>
    <recommendedName>
        <fullName evidence="3">HTH LytTR-type domain-containing protein</fullName>
    </recommendedName>
</protein>
<dbReference type="InterPro" id="IPR046947">
    <property type="entry name" value="LytR-like"/>
</dbReference>
<dbReference type="OrthoDB" id="9781059at2"/>
<feature type="transmembrane region" description="Helical" evidence="2">
    <location>
        <begin position="240"/>
        <end position="259"/>
    </location>
</feature>
<evidence type="ECO:0000313" key="4">
    <source>
        <dbReference type="EMBL" id="KZN49477.1"/>
    </source>
</evidence>
<dbReference type="PANTHER" id="PTHR37299">
    <property type="entry name" value="TRANSCRIPTIONAL REGULATOR-RELATED"/>
    <property type="match status" value="1"/>
</dbReference>
<dbReference type="Proteomes" id="UP000076503">
    <property type="component" value="Unassembled WGS sequence"/>
</dbReference>
<dbReference type="AlphaFoldDB" id="A0A167DWR2"/>
<reference evidence="4 5" key="1">
    <citation type="submission" date="2013-07" db="EMBL/GenBank/DDBJ databases">
        <title>Comparative Genomic and Metabolomic Analysis of Twelve Strains of Pseudoalteromonas luteoviolacea.</title>
        <authorList>
            <person name="Vynne N.G."/>
            <person name="Mansson M."/>
            <person name="Gram L."/>
        </authorList>
    </citation>
    <scope>NUCLEOTIDE SEQUENCE [LARGE SCALE GENOMIC DNA]</scope>
    <source>
        <strain evidence="4 5">H33</strain>
    </source>
</reference>
<feature type="domain" description="HTH LytTR-type" evidence="3">
    <location>
        <begin position="399"/>
        <end position="502"/>
    </location>
</feature>
<dbReference type="PANTHER" id="PTHR37299:SF1">
    <property type="entry name" value="STAGE 0 SPORULATION PROTEIN A HOMOLOG"/>
    <property type="match status" value="1"/>
</dbReference>
<dbReference type="PROSITE" id="PS50930">
    <property type="entry name" value="HTH_LYTTR"/>
    <property type="match status" value="1"/>
</dbReference>
<proteinExistence type="predicted"/>
<evidence type="ECO:0000256" key="1">
    <source>
        <dbReference type="ARBA" id="ARBA00023012"/>
    </source>
</evidence>
<dbReference type="GO" id="GO:0003677">
    <property type="term" value="F:DNA binding"/>
    <property type="evidence" value="ECO:0007669"/>
    <property type="project" value="InterPro"/>
</dbReference>
<feature type="transmembrane region" description="Helical" evidence="2">
    <location>
        <begin position="208"/>
        <end position="224"/>
    </location>
</feature>
<organism evidence="4 5">
    <name type="scientific">Pseudoalteromonas luteoviolacea H33</name>
    <dbReference type="NCBI Taxonomy" id="1365251"/>
    <lineage>
        <taxon>Bacteria</taxon>
        <taxon>Pseudomonadati</taxon>
        <taxon>Pseudomonadota</taxon>
        <taxon>Gammaproteobacteria</taxon>
        <taxon>Alteromonadales</taxon>
        <taxon>Pseudoalteromonadaceae</taxon>
        <taxon>Pseudoalteromonas</taxon>
    </lineage>
</organism>
<dbReference type="Pfam" id="PF04397">
    <property type="entry name" value="LytTR"/>
    <property type="match status" value="1"/>
</dbReference>
<dbReference type="RefSeq" id="WP_063362564.1">
    <property type="nucleotide sequence ID" value="NZ_AUXZ01000081.1"/>
</dbReference>
<feature type="transmembrane region" description="Helical" evidence="2">
    <location>
        <begin position="346"/>
        <end position="363"/>
    </location>
</feature>